<accession>A0AA38NV18</accession>
<comment type="caution">
    <text evidence="2">The sequence shown here is derived from an EMBL/GenBank/DDBJ whole genome shotgun (WGS) entry which is preliminary data.</text>
</comment>
<feature type="region of interest" description="Disordered" evidence="1">
    <location>
        <begin position="129"/>
        <end position="155"/>
    </location>
</feature>
<name>A0AA38NV18_9AGAR</name>
<dbReference type="EMBL" id="MU807827">
    <property type="protein sequence ID" value="KAJ3831081.1"/>
    <property type="molecule type" value="Genomic_DNA"/>
</dbReference>
<protein>
    <submittedName>
        <fullName evidence="2">Uncharacterized protein</fullName>
    </submittedName>
</protein>
<keyword evidence="3" id="KW-1185">Reference proteome</keyword>
<feature type="compositionally biased region" description="Basic and acidic residues" evidence="1">
    <location>
        <begin position="130"/>
        <end position="149"/>
    </location>
</feature>
<dbReference type="Proteomes" id="UP001163846">
    <property type="component" value="Unassembled WGS sequence"/>
</dbReference>
<organism evidence="2 3">
    <name type="scientific">Lentinula raphanica</name>
    <dbReference type="NCBI Taxonomy" id="153919"/>
    <lineage>
        <taxon>Eukaryota</taxon>
        <taxon>Fungi</taxon>
        <taxon>Dikarya</taxon>
        <taxon>Basidiomycota</taxon>
        <taxon>Agaricomycotina</taxon>
        <taxon>Agaricomycetes</taxon>
        <taxon>Agaricomycetidae</taxon>
        <taxon>Agaricales</taxon>
        <taxon>Marasmiineae</taxon>
        <taxon>Omphalotaceae</taxon>
        <taxon>Lentinula</taxon>
    </lineage>
</organism>
<gene>
    <name evidence="2" type="ORF">F5878DRAFT_667946</name>
</gene>
<proteinExistence type="predicted"/>
<evidence type="ECO:0000256" key="1">
    <source>
        <dbReference type="SAM" id="MobiDB-lite"/>
    </source>
</evidence>
<evidence type="ECO:0000313" key="3">
    <source>
        <dbReference type="Proteomes" id="UP001163846"/>
    </source>
</evidence>
<sequence>MIPNPAVGQQNVGKRDGLAHAHNIDTALRRVLRNKKEYSGLSIDDPDAQFFTVNFEAEALMKDAYDWQEEYQTQNEEATDERVPLKPSLLNRCQRRPSHFITLKELAKPRPVLLPNDRDHLQYKPNFDVSARKRNSDKSHLRSRTIRDHERRKKQLAANSSLKACAIQNIARSRLAANLVQTDFRRQRSQWVGQKVGSSDTTYTLEEAMAMPELRKVCWDGG</sequence>
<dbReference type="AlphaFoldDB" id="A0AA38NV18"/>
<evidence type="ECO:0000313" key="2">
    <source>
        <dbReference type="EMBL" id="KAJ3831081.1"/>
    </source>
</evidence>
<reference evidence="2" key="1">
    <citation type="submission" date="2022-08" db="EMBL/GenBank/DDBJ databases">
        <authorList>
            <consortium name="DOE Joint Genome Institute"/>
            <person name="Min B."/>
            <person name="Riley R."/>
            <person name="Sierra-Patev S."/>
            <person name="Naranjo-Ortiz M."/>
            <person name="Looney B."/>
            <person name="Konkel Z."/>
            <person name="Slot J.C."/>
            <person name="Sakamoto Y."/>
            <person name="Steenwyk J.L."/>
            <person name="Rokas A."/>
            <person name="Carro J."/>
            <person name="Camarero S."/>
            <person name="Ferreira P."/>
            <person name="Molpeceres G."/>
            <person name="Ruiz-Duenas F.J."/>
            <person name="Serrano A."/>
            <person name="Henrissat B."/>
            <person name="Drula E."/>
            <person name="Hughes K.W."/>
            <person name="Mata J.L."/>
            <person name="Ishikawa N.K."/>
            <person name="Vargas-Isla R."/>
            <person name="Ushijima S."/>
            <person name="Smith C.A."/>
            <person name="Ahrendt S."/>
            <person name="Andreopoulos W."/>
            <person name="He G."/>
            <person name="Labutti K."/>
            <person name="Lipzen A."/>
            <person name="Ng V."/>
            <person name="Sandor L."/>
            <person name="Barry K."/>
            <person name="Martinez A.T."/>
            <person name="Xiao Y."/>
            <person name="Gibbons J.G."/>
            <person name="Terashima K."/>
            <person name="Hibbett D.S."/>
            <person name="Grigoriev I.V."/>
        </authorList>
    </citation>
    <scope>NUCLEOTIDE SEQUENCE</scope>
    <source>
        <strain evidence="2">TFB9207</strain>
    </source>
</reference>